<feature type="compositionally biased region" description="Polar residues" evidence="9">
    <location>
        <begin position="145"/>
        <end position="158"/>
    </location>
</feature>
<organism evidence="11 12">
    <name type="scientific">Cladorrhinum samala</name>
    <dbReference type="NCBI Taxonomy" id="585594"/>
    <lineage>
        <taxon>Eukaryota</taxon>
        <taxon>Fungi</taxon>
        <taxon>Dikarya</taxon>
        <taxon>Ascomycota</taxon>
        <taxon>Pezizomycotina</taxon>
        <taxon>Sordariomycetes</taxon>
        <taxon>Sordariomycetidae</taxon>
        <taxon>Sordariales</taxon>
        <taxon>Podosporaceae</taxon>
        <taxon>Cladorrhinum</taxon>
    </lineage>
</organism>
<feature type="compositionally biased region" description="Polar residues" evidence="9">
    <location>
        <begin position="208"/>
        <end position="227"/>
    </location>
</feature>
<feature type="compositionally biased region" description="Polar residues" evidence="9">
    <location>
        <begin position="124"/>
        <end position="134"/>
    </location>
</feature>
<dbReference type="InterPro" id="IPR037009">
    <property type="entry name" value="mRNA_triPase_Cet1_sf"/>
</dbReference>
<comment type="caution">
    <text evidence="11">The sequence shown here is derived from an EMBL/GenBank/DDBJ whole genome shotgun (WGS) entry which is preliminary data.</text>
</comment>
<feature type="compositionally biased region" description="Pro residues" evidence="9">
    <location>
        <begin position="327"/>
        <end position="337"/>
    </location>
</feature>
<evidence type="ECO:0000313" key="11">
    <source>
        <dbReference type="EMBL" id="KAK4464298.1"/>
    </source>
</evidence>
<evidence type="ECO:0000256" key="3">
    <source>
        <dbReference type="ARBA" id="ARBA00006345"/>
    </source>
</evidence>
<feature type="compositionally biased region" description="Pro residues" evidence="9">
    <location>
        <begin position="97"/>
        <end position="107"/>
    </location>
</feature>
<dbReference type="GO" id="GO:0006370">
    <property type="term" value="P:7-methylguanosine mRNA capping"/>
    <property type="evidence" value="ECO:0007669"/>
    <property type="project" value="UniProtKB-UniRule"/>
</dbReference>
<feature type="region of interest" description="Disordered" evidence="9">
    <location>
        <begin position="490"/>
        <end position="539"/>
    </location>
</feature>
<dbReference type="Gene3D" id="3.20.100.10">
    <property type="entry name" value="mRNA triphosphatase Cet1-like"/>
    <property type="match status" value="1"/>
</dbReference>
<sequence>MDLRGILNDNGPAVATPSKPPPQPPALQQVHMQPQPPLPSTPVQTNPQQSFRDYSQGHPQQSPTRHVSHDYSSARPSSAFASPPPQYPQTGPYASRPAPPPLQPMPPSRLRSPSVGSGPMPSPYQQTPTSSISTPGGYPFPPHHQTPTSPVSRQQYPPTTAHPRDVYGQPAAVAGMTGTPGSAPYMQASHIPQTPPVGTPGGAHAYIQRSQSVHSTPTPTSAHSQPAQYGAPFGQGSPVATPHTLPQADSFQRQSSQPPTPGGAAPLSARAAQVPGGYGPPSSPYQQRLPAGNFHPTSSQIQTSPPPPPPPLLPRHSVAQSLYDPPAQDPPRGPLPPQSDRGRSLSVSPKTRVPSLPSSSGRPGSSVSDPNHQLNPIHHPHQNMAAMLEMDVKSKHDRAPTPAKRKLDDRELRPDEIEKRDTRPPPFKDANGRPAHADAGPPAPSRPSMPTKMEIKKRRIFPSAPPPWARTQQDMQGRPLTHANGILYRPVPHSAAQPNGRPDTQASRHPSPEEKRSIAPRETSTSTSQVSSIPPPDPFGINYFSGPLGHWEPSITNTIPPDSIVNTVADFLFHHVVLPADLDEMTTRGVKFEIEAKLGTLVDKQNNMRVRLPVESECILSEGLAFRSSMTEAQHRSFNNWLNQLIKDTHPDNPNNKKAPGQPARVPMEYRHRREVDKFIEIPADFRDQYFPECVLNLSSNKPARIRITHDQKTNKVLARIVKARVADISYHLPKLPFDCRISVNLEWEWDGPVEELDRLSDAAASRGPVHQRSKDRLSYTHCFYQVDLTQVTSPGNNSKEHELEVEIDANAILDQGRRAQSGAPHLYLELVGGLVNNIRVLANKAAEFTPPNQR</sequence>
<keyword evidence="12" id="KW-1185">Reference proteome</keyword>
<feature type="compositionally biased region" description="Low complexity" evidence="9">
    <location>
        <begin position="352"/>
        <end position="368"/>
    </location>
</feature>
<dbReference type="GO" id="GO:0004651">
    <property type="term" value="F:polynucleotide 5'-phosphatase activity"/>
    <property type="evidence" value="ECO:0007669"/>
    <property type="project" value="UniProtKB-UniRule"/>
</dbReference>
<dbReference type="InterPro" id="IPR033469">
    <property type="entry name" value="CYTH-like_dom_sf"/>
</dbReference>
<evidence type="ECO:0000256" key="1">
    <source>
        <dbReference type="ARBA" id="ARBA00001946"/>
    </source>
</evidence>
<dbReference type="InterPro" id="IPR040343">
    <property type="entry name" value="Cet1/Ctl1"/>
</dbReference>
<reference evidence="11" key="1">
    <citation type="journal article" date="2023" name="Mol. Phylogenet. Evol.">
        <title>Genome-scale phylogeny and comparative genomics of the fungal order Sordariales.</title>
        <authorList>
            <person name="Hensen N."/>
            <person name="Bonometti L."/>
            <person name="Westerberg I."/>
            <person name="Brannstrom I.O."/>
            <person name="Guillou S."/>
            <person name="Cros-Aarteil S."/>
            <person name="Calhoun S."/>
            <person name="Haridas S."/>
            <person name="Kuo A."/>
            <person name="Mondo S."/>
            <person name="Pangilinan J."/>
            <person name="Riley R."/>
            <person name="LaButti K."/>
            <person name="Andreopoulos B."/>
            <person name="Lipzen A."/>
            <person name="Chen C."/>
            <person name="Yan M."/>
            <person name="Daum C."/>
            <person name="Ng V."/>
            <person name="Clum A."/>
            <person name="Steindorff A."/>
            <person name="Ohm R.A."/>
            <person name="Martin F."/>
            <person name="Silar P."/>
            <person name="Natvig D.O."/>
            <person name="Lalanne C."/>
            <person name="Gautier V."/>
            <person name="Ament-Velasquez S.L."/>
            <person name="Kruys A."/>
            <person name="Hutchinson M.I."/>
            <person name="Powell A.J."/>
            <person name="Barry K."/>
            <person name="Miller A.N."/>
            <person name="Grigoriev I.V."/>
            <person name="Debuchy R."/>
            <person name="Gladieux P."/>
            <person name="Hiltunen Thoren M."/>
            <person name="Johannesson H."/>
        </authorList>
    </citation>
    <scope>NUCLEOTIDE SEQUENCE</scope>
    <source>
        <strain evidence="11">PSN324</strain>
    </source>
</reference>
<dbReference type="GO" id="GO:0140818">
    <property type="term" value="F:mRNA 5'-triphosphate monophosphatase activity"/>
    <property type="evidence" value="ECO:0007669"/>
    <property type="project" value="UniProtKB-EC"/>
</dbReference>
<name>A0AAV9HUD2_9PEZI</name>
<evidence type="ECO:0000256" key="7">
    <source>
        <dbReference type="ARBA" id="ARBA00047740"/>
    </source>
</evidence>
<comment type="cofactor">
    <cofactor evidence="1 8">
        <name>Mg(2+)</name>
        <dbReference type="ChEBI" id="CHEBI:18420"/>
    </cofactor>
</comment>
<dbReference type="Proteomes" id="UP001321749">
    <property type="component" value="Unassembled WGS sequence"/>
</dbReference>
<dbReference type="GO" id="GO:0031533">
    <property type="term" value="C:mRNA capping enzyme complex"/>
    <property type="evidence" value="ECO:0007669"/>
    <property type="project" value="UniProtKB-UniRule"/>
</dbReference>
<dbReference type="EC" id="3.6.1.74" evidence="8"/>
<evidence type="ECO:0000256" key="2">
    <source>
        <dbReference type="ARBA" id="ARBA00004123"/>
    </source>
</evidence>
<feature type="compositionally biased region" description="Polar residues" evidence="9">
    <location>
        <begin position="522"/>
        <end position="532"/>
    </location>
</feature>
<reference evidence="11" key="2">
    <citation type="submission" date="2023-06" db="EMBL/GenBank/DDBJ databases">
        <authorList>
            <consortium name="Lawrence Berkeley National Laboratory"/>
            <person name="Mondo S.J."/>
            <person name="Hensen N."/>
            <person name="Bonometti L."/>
            <person name="Westerberg I."/>
            <person name="Brannstrom I.O."/>
            <person name="Guillou S."/>
            <person name="Cros-Aarteil S."/>
            <person name="Calhoun S."/>
            <person name="Haridas S."/>
            <person name="Kuo A."/>
            <person name="Pangilinan J."/>
            <person name="Riley R."/>
            <person name="Labutti K."/>
            <person name="Andreopoulos B."/>
            <person name="Lipzen A."/>
            <person name="Chen C."/>
            <person name="Yanf M."/>
            <person name="Daum C."/>
            <person name="Ng V."/>
            <person name="Clum A."/>
            <person name="Steindorff A."/>
            <person name="Ohm R."/>
            <person name="Martin F."/>
            <person name="Silar P."/>
            <person name="Natvig D."/>
            <person name="Lalanne C."/>
            <person name="Gautier V."/>
            <person name="Ament-Velasquez S.L."/>
            <person name="Kruys A."/>
            <person name="Hutchinson M.I."/>
            <person name="Powell A.J."/>
            <person name="Barry K."/>
            <person name="Miller A.N."/>
            <person name="Grigoriev I.V."/>
            <person name="Debuchy R."/>
            <person name="Gladieux P."/>
            <person name="Thoren M.H."/>
            <person name="Johannesson H."/>
        </authorList>
    </citation>
    <scope>NUCLEOTIDE SEQUENCE</scope>
    <source>
        <strain evidence="11">PSN324</strain>
    </source>
</reference>
<keyword evidence="8" id="KW-0506">mRNA capping</keyword>
<gene>
    <name evidence="11" type="ORF">QBC42DRAFT_320403</name>
</gene>
<comment type="catalytic activity">
    <reaction evidence="7">
        <text>a 5'-end triphospho-ribonucleoside in mRNA + H2O = a 5'-end diphospho-ribonucleoside in mRNA + phosphate + H(+)</text>
        <dbReference type="Rhea" id="RHEA:67004"/>
        <dbReference type="Rhea" id="RHEA-COMP:17164"/>
        <dbReference type="Rhea" id="RHEA-COMP:17165"/>
        <dbReference type="ChEBI" id="CHEBI:15377"/>
        <dbReference type="ChEBI" id="CHEBI:15378"/>
        <dbReference type="ChEBI" id="CHEBI:43474"/>
        <dbReference type="ChEBI" id="CHEBI:167616"/>
        <dbReference type="ChEBI" id="CHEBI:167618"/>
        <dbReference type="EC" id="3.6.1.74"/>
    </reaction>
    <physiologicalReaction direction="left-to-right" evidence="7">
        <dbReference type="Rhea" id="RHEA:67005"/>
    </physiologicalReaction>
</comment>
<feature type="compositionally biased region" description="Pro residues" evidence="9">
    <location>
        <begin position="304"/>
        <end position="313"/>
    </location>
</feature>
<keyword evidence="5 8" id="KW-0378">Hydrolase</keyword>
<keyword evidence="6 8" id="KW-0539">Nucleus</keyword>
<feature type="compositionally biased region" description="Polar residues" evidence="9">
    <location>
        <begin position="41"/>
        <end position="65"/>
    </location>
</feature>
<dbReference type="InterPro" id="IPR004206">
    <property type="entry name" value="mRNA_triPase_Cet1"/>
</dbReference>
<dbReference type="PANTHER" id="PTHR28118:SF1">
    <property type="entry name" value="POLYNUCLEOTIDE 5'-TRIPHOSPHATASE CTL1-RELATED"/>
    <property type="match status" value="1"/>
</dbReference>
<evidence type="ECO:0000256" key="6">
    <source>
        <dbReference type="ARBA" id="ARBA00023242"/>
    </source>
</evidence>
<protein>
    <recommendedName>
        <fullName evidence="8">mRNA-capping enzyme subunit beta</fullName>
        <ecNumber evidence="8">3.6.1.74</ecNumber>
    </recommendedName>
    <alternativeName>
        <fullName evidence="8">mRNA 5'-phosphatase</fullName>
    </alternativeName>
    <alternativeName>
        <fullName evidence="8">mRNA 5'-triphosphate monophosphatase</fullName>
    </alternativeName>
</protein>
<dbReference type="AlphaFoldDB" id="A0AAV9HUD2"/>
<dbReference type="Pfam" id="PF02940">
    <property type="entry name" value="mRNA_triPase"/>
    <property type="match status" value="1"/>
</dbReference>
<comment type="subcellular location">
    <subcellularLocation>
        <location evidence="2 8">Nucleus</location>
    </subcellularLocation>
</comment>
<evidence type="ECO:0000256" key="8">
    <source>
        <dbReference type="RuleBase" id="RU367053"/>
    </source>
</evidence>
<dbReference type="PANTHER" id="PTHR28118">
    <property type="entry name" value="POLYNUCLEOTIDE 5'-TRIPHOSPHATASE-RELATED"/>
    <property type="match status" value="1"/>
</dbReference>
<evidence type="ECO:0000256" key="9">
    <source>
        <dbReference type="SAM" id="MobiDB-lite"/>
    </source>
</evidence>
<accession>A0AAV9HUD2</accession>
<evidence type="ECO:0000256" key="5">
    <source>
        <dbReference type="ARBA" id="ARBA00022801"/>
    </source>
</evidence>
<evidence type="ECO:0000313" key="12">
    <source>
        <dbReference type="Proteomes" id="UP001321749"/>
    </source>
</evidence>
<dbReference type="SUPFAM" id="SSF55154">
    <property type="entry name" value="CYTH-like phosphatases"/>
    <property type="match status" value="1"/>
</dbReference>
<comment type="similarity">
    <text evidence="3 8">Belongs to the fungal TPase family.</text>
</comment>
<feature type="region of interest" description="Disordered" evidence="9">
    <location>
        <begin position="1"/>
        <end position="455"/>
    </location>
</feature>
<evidence type="ECO:0000256" key="4">
    <source>
        <dbReference type="ARBA" id="ARBA00022664"/>
    </source>
</evidence>
<evidence type="ECO:0000259" key="10">
    <source>
        <dbReference type="Pfam" id="PF02940"/>
    </source>
</evidence>
<feature type="domain" description="mRNA triphosphatase Cet1-like" evidence="10">
    <location>
        <begin position="562"/>
        <end position="808"/>
    </location>
</feature>
<feature type="compositionally biased region" description="Polar residues" evidence="9">
    <location>
        <begin position="247"/>
        <end position="257"/>
    </location>
</feature>
<proteinExistence type="inferred from homology"/>
<feature type="compositionally biased region" description="Basic and acidic residues" evidence="9">
    <location>
        <begin position="510"/>
        <end position="519"/>
    </location>
</feature>
<keyword evidence="4 8" id="KW-0507">mRNA processing</keyword>
<comment type="function">
    <text evidence="8">First step of mRNA capping. Converts the 5'-triphosphate end of a nascent mRNA chain into a diphosphate end.</text>
</comment>
<feature type="compositionally biased region" description="Low complexity" evidence="9">
    <location>
        <begin position="108"/>
        <end position="119"/>
    </location>
</feature>
<dbReference type="CDD" id="cd07470">
    <property type="entry name" value="CYTH-like_mRNA_RTPase"/>
    <property type="match status" value="1"/>
</dbReference>
<feature type="compositionally biased region" description="Basic and acidic residues" evidence="9">
    <location>
        <begin position="390"/>
        <end position="423"/>
    </location>
</feature>
<dbReference type="EMBL" id="MU864949">
    <property type="protein sequence ID" value="KAK4464298.1"/>
    <property type="molecule type" value="Genomic_DNA"/>
</dbReference>
<comment type="subunit">
    <text evidence="8">Heterodimer. The mRNA-capping enzyme is composed of two separate chains alpha and beta, respectively a mRNA guanylyltransferase and an mRNA 5'-triphosphate monophosphatase.</text>
</comment>